<evidence type="ECO:0000313" key="2">
    <source>
        <dbReference type="Proteomes" id="UP001489004"/>
    </source>
</evidence>
<comment type="caution">
    <text evidence="1">The sequence shown here is derived from an EMBL/GenBank/DDBJ whole genome shotgun (WGS) entry which is preliminary data.</text>
</comment>
<proteinExistence type="predicted"/>
<dbReference type="Proteomes" id="UP001489004">
    <property type="component" value="Unassembled WGS sequence"/>
</dbReference>
<keyword evidence="2" id="KW-1185">Reference proteome</keyword>
<protein>
    <recommendedName>
        <fullName evidence="3">HNH nuclease domain-containing protein</fullName>
    </recommendedName>
</protein>
<evidence type="ECO:0008006" key="3">
    <source>
        <dbReference type="Google" id="ProtNLM"/>
    </source>
</evidence>
<dbReference type="EMBL" id="JALJOR010000003">
    <property type="protein sequence ID" value="KAK9820582.1"/>
    <property type="molecule type" value="Genomic_DNA"/>
</dbReference>
<reference evidence="1 2" key="1">
    <citation type="journal article" date="2024" name="Nat. Commun.">
        <title>Phylogenomics reveals the evolutionary origins of lichenization in chlorophyte algae.</title>
        <authorList>
            <person name="Puginier C."/>
            <person name="Libourel C."/>
            <person name="Otte J."/>
            <person name="Skaloud P."/>
            <person name="Haon M."/>
            <person name="Grisel S."/>
            <person name="Petersen M."/>
            <person name="Berrin J.G."/>
            <person name="Delaux P.M."/>
            <person name="Dal Grande F."/>
            <person name="Keller J."/>
        </authorList>
    </citation>
    <scope>NUCLEOTIDE SEQUENCE [LARGE SCALE GENOMIC DNA]</scope>
    <source>
        <strain evidence="1 2">SAG 2043</strain>
    </source>
</reference>
<name>A0AAW1QGQ2_9CHLO</name>
<accession>A0AAW1QGQ2</accession>
<gene>
    <name evidence="1" type="ORF">WJX72_011924</name>
</gene>
<evidence type="ECO:0000313" key="1">
    <source>
        <dbReference type="EMBL" id="KAK9820582.1"/>
    </source>
</evidence>
<sequence length="356" mass="40910">MSLFSPYWLGFVGLSQHQAMEALRQLLKDRLPDREFARFETADYENLLLKRFKDEDALKEATEHMLRGPPGDSLPALLIQPLLQAFHPEALLQTVSQDLQEIKNMLRVQAERQQTQAYVSAMLLARDSPFSMHKPASSAASNPRLKERLVKLYQLETHRDDKNRQYVRCQVSRETMLSGALVAGHLFPRREADRAIDWGILEPDDDERNGLVWYPGIEQVFSNDQVCLEFDPHDNTLRFRVLDKDLLGKSPVAFAAEKHRIHATERLKSMTFDELDNKPLYFPDDVDVRPYERVIVSQAAHAIANTWKRGKLRHDIDHFVLDVVSDFAQKPVLAWVRTTMACLPDWPVGPGAEMAE</sequence>
<organism evidence="1 2">
    <name type="scientific">[Myrmecia] bisecta</name>
    <dbReference type="NCBI Taxonomy" id="41462"/>
    <lineage>
        <taxon>Eukaryota</taxon>
        <taxon>Viridiplantae</taxon>
        <taxon>Chlorophyta</taxon>
        <taxon>core chlorophytes</taxon>
        <taxon>Trebouxiophyceae</taxon>
        <taxon>Trebouxiales</taxon>
        <taxon>Trebouxiaceae</taxon>
        <taxon>Myrmecia</taxon>
    </lineage>
</organism>
<dbReference type="AlphaFoldDB" id="A0AAW1QGQ2"/>